<dbReference type="KEGG" id="aoe:Clos_1923"/>
<reference evidence="4" key="1">
    <citation type="submission" date="2007-10" db="EMBL/GenBank/DDBJ databases">
        <title>Complete genome of Alkaliphilus oremlandii OhILAs.</title>
        <authorList>
            <person name="Copeland A."/>
            <person name="Lucas S."/>
            <person name="Lapidus A."/>
            <person name="Barry K."/>
            <person name="Detter J.C."/>
            <person name="Glavina del Rio T."/>
            <person name="Hammon N."/>
            <person name="Israni S."/>
            <person name="Dalin E."/>
            <person name="Tice H."/>
            <person name="Pitluck S."/>
            <person name="Chain P."/>
            <person name="Malfatti S."/>
            <person name="Shin M."/>
            <person name="Vergez L."/>
            <person name="Schmutz J."/>
            <person name="Larimer F."/>
            <person name="Land M."/>
            <person name="Hauser L."/>
            <person name="Kyrpides N."/>
            <person name="Mikhailova N."/>
            <person name="Stolz J.F."/>
            <person name="Dawson A."/>
            <person name="Fisher E."/>
            <person name="Crable B."/>
            <person name="Perera E."/>
            <person name="Lisak J."/>
            <person name="Ranganathan M."/>
            <person name="Basu P."/>
            <person name="Richardson P."/>
        </authorList>
    </citation>
    <scope>NUCLEOTIDE SEQUENCE [LARGE SCALE GENOMIC DNA]</scope>
    <source>
        <strain evidence="4">OhILAs</strain>
    </source>
</reference>
<dbReference type="SMART" id="SM00470">
    <property type="entry name" value="ParB"/>
    <property type="match status" value="1"/>
</dbReference>
<dbReference type="GO" id="GO:0003677">
    <property type="term" value="F:DNA binding"/>
    <property type="evidence" value="ECO:0007669"/>
    <property type="project" value="InterPro"/>
</dbReference>
<dbReference type="InterPro" id="IPR036086">
    <property type="entry name" value="ParB/Sulfiredoxin_sf"/>
</dbReference>
<dbReference type="STRING" id="350688.Clos_1923"/>
<feature type="domain" description="ParB-like N-terminal" evidence="2">
    <location>
        <begin position="29"/>
        <end position="122"/>
    </location>
</feature>
<organism evidence="3 4">
    <name type="scientific">Alkaliphilus oremlandii (strain OhILAs)</name>
    <name type="common">Clostridium oremlandii (strain OhILAs)</name>
    <dbReference type="NCBI Taxonomy" id="350688"/>
    <lineage>
        <taxon>Bacteria</taxon>
        <taxon>Bacillati</taxon>
        <taxon>Bacillota</taxon>
        <taxon>Clostridia</taxon>
        <taxon>Peptostreptococcales</taxon>
        <taxon>Natronincolaceae</taxon>
        <taxon>Alkaliphilus</taxon>
    </lineage>
</organism>
<dbReference type="GO" id="GO:0005694">
    <property type="term" value="C:chromosome"/>
    <property type="evidence" value="ECO:0007669"/>
    <property type="project" value="TreeGrafter"/>
</dbReference>
<comment type="similarity">
    <text evidence="1">Belongs to the ParB family.</text>
</comment>
<dbReference type="eggNOG" id="COG1475">
    <property type="taxonomic scope" value="Bacteria"/>
</dbReference>
<dbReference type="Gene3D" id="3.90.1530.30">
    <property type="match status" value="1"/>
</dbReference>
<evidence type="ECO:0000313" key="4">
    <source>
        <dbReference type="Proteomes" id="UP000000269"/>
    </source>
</evidence>
<dbReference type="Proteomes" id="UP000000269">
    <property type="component" value="Chromosome"/>
</dbReference>
<dbReference type="Gene3D" id="1.10.10.2830">
    <property type="match status" value="1"/>
</dbReference>
<dbReference type="CDD" id="cd16408">
    <property type="entry name" value="ParB_N_like"/>
    <property type="match status" value="1"/>
</dbReference>
<accession>A8MI31</accession>
<dbReference type="InterPro" id="IPR050336">
    <property type="entry name" value="Chromosome_partition/occlusion"/>
</dbReference>
<keyword evidence="4" id="KW-1185">Reference proteome</keyword>
<gene>
    <name evidence="3" type="ordered locus">Clos_1923</name>
</gene>
<evidence type="ECO:0000313" key="3">
    <source>
        <dbReference type="EMBL" id="ABW19463.1"/>
    </source>
</evidence>
<dbReference type="SUPFAM" id="SSF110849">
    <property type="entry name" value="ParB/Sulfiredoxin"/>
    <property type="match status" value="1"/>
</dbReference>
<dbReference type="RefSeq" id="WP_012159775.1">
    <property type="nucleotide sequence ID" value="NC_009922.1"/>
</dbReference>
<proteinExistence type="inferred from homology"/>
<dbReference type="PANTHER" id="PTHR33375:SF1">
    <property type="entry name" value="CHROMOSOME-PARTITIONING PROTEIN PARB-RELATED"/>
    <property type="match status" value="1"/>
</dbReference>
<dbReference type="AlphaFoldDB" id="A8MI31"/>
<dbReference type="EMBL" id="CP000853">
    <property type="protein sequence ID" value="ABW19463.1"/>
    <property type="molecule type" value="Genomic_DNA"/>
</dbReference>
<dbReference type="HOGENOM" id="CLU_023853_5_0_9"/>
<evidence type="ECO:0000259" key="2">
    <source>
        <dbReference type="SMART" id="SM00470"/>
    </source>
</evidence>
<sequence>MIEKKRIININDLFSDEDDILETSDSGIKEIYLYKLIPFKNHPFKLYEGQRLEDMVESIKEHGVITPIIVRPMPIQEEQYEILSGHNRANAAKIVGLEKIPAVIKEGLTDEEAMLIVTETNLIQRSFSELSHSEKARIIAERHKAIKQQGKRTDLINEVEMLSNTDGCAENPTFVQFDKKMKSNEKLGEKYDLSPATISRYLKIDMLIDKLKTRLDNKEEIPLMAAVNLSFLKVDEQEIIEGILKEKNFKIDIKKAEILKSFSKGRNFNYDKAYEVLSGKYFNKPKKSQKPKFTPRFTKDIVKKYVTDEVSIKDIENIIEDYLKEYFSKERSETI</sequence>
<dbReference type="Pfam" id="PF02195">
    <property type="entry name" value="ParB_N"/>
    <property type="match status" value="1"/>
</dbReference>
<dbReference type="GO" id="GO:0007059">
    <property type="term" value="P:chromosome segregation"/>
    <property type="evidence" value="ECO:0007669"/>
    <property type="project" value="TreeGrafter"/>
</dbReference>
<dbReference type="PANTHER" id="PTHR33375">
    <property type="entry name" value="CHROMOSOME-PARTITIONING PROTEIN PARB-RELATED"/>
    <property type="match status" value="1"/>
</dbReference>
<dbReference type="InterPro" id="IPR004437">
    <property type="entry name" value="ParB/RepB/Spo0J"/>
</dbReference>
<dbReference type="NCBIfam" id="TIGR00180">
    <property type="entry name" value="parB_part"/>
    <property type="match status" value="1"/>
</dbReference>
<name>A8MI31_ALKOO</name>
<protein>
    <submittedName>
        <fullName evidence="3">ParB domain protein nuclease</fullName>
    </submittedName>
</protein>
<dbReference type="InterPro" id="IPR003115">
    <property type="entry name" value="ParB_N"/>
</dbReference>
<evidence type="ECO:0000256" key="1">
    <source>
        <dbReference type="ARBA" id="ARBA00006295"/>
    </source>
</evidence>